<evidence type="ECO:0000256" key="9">
    <source>
        <dbReference type="SAM" id="MobiDB-lite"/>
    </source>
</evidence>
<evidence type="ECO:0000256" key="3">
    <source>
        <dbReference type="ARBA" id="ARBA00022692"/>
    </source>
</evidence>
<evidence type="ECO:0000256" key="8">
    <source>
        <dbReference type="ARBA" id="ARBA00023224"/>
    </source>
</evidence>
<dbReference type="CDD" id="cd00637">
    <property type="entry name" value="7tm_classA_rhodopsin-like"/>
    <property type="match status" value="1"/>
</dbReference>
<dbReference type="GO" id="GO:0004994">
    <property type="term" value="F:somatostatin receptor activity"/>
    <property type="evidence" value="ECO:0007669"/>
    <property type="project" value="TreeGrafter"/>
</dbReference>
<dbReference type="AlphaFoldDB" id="Q4SCX9"/>
<dbReference type="GO" id="GO:0043005">
    <property type="term" value="C:neuron projection"/>
    <property type="evidence" value="ECO:0007669"/>
    <property type="project" value="TreeGrafter"/>
</dbReference>
<keyword evidence="5" id="KW-0297">G-protein coupled receptor</keyword>
<organism evidence="12">
    <name type="scientific">Tetraodon nigroviridis</name>
    <name type="common">Spotted green pufferfish</name>
    <name type="synonym">Chelonodon nigroviridis</name>
    <dbReference type="NCBI Taxonomy" id="99883"/>
    <lineage>
        <taxon>Eukaryota</taxon>
        <taxon>Metazoa</taxon>
        <taxon>Chordata</taxon>
        <taxon>Craniata</taxon>
        <taxon>Vertebrata</taxon>
        <taxon>Euteleostomi</taxon>
        <taxon>Actinopterygii</taxon>
        <taxon>Neopterygii</taxon>
        <taxon>Teleostei</taxon>
        <taxon>Neoteleostei</taxon>
        <taxon>Acanthomorphata</taxon>
        <taxon>Eupercaria</taxon>
        <taxon>Tetraodontiformes</taxon>
        <taxon>Tetradontoidea</taxon>
        <taxon>Tetraodontidae</taxon>
        <taxon>Tetraodon</taxon>
    </lineage>
</organism>
<feature type="transmembrane region" description="Helical" evidence="10">
    <location>
        <begin position="270"/>
        <end position="293"/>
    </location>
</feature>
<dbReference type="OrthoDB" id="8930837at2759"/>
<feature type="transmembrane region" description="Helical" evidence="10">
    <location>
        <begin position="305"/>
        <end position="328"/>
    </location>
</feature>
<dbReference type="PANTHER" id="PTHR24229:SF6">
    <property type="entry name" value="SOMATOSTATIN RECEPTOR TYPE 2"/>
    <property type="match status" value="1"/>
</dbReference>
<evidence type="ECO:0000256" key="10">
    <source>
        <dbReference type="SAM" id="Phobius"/>
    </source>
</evidence>
<feature type="transmembrane region" description="Helical" evidence="10">
    <location>
        <begin position="156"/>
        <end position="177"/>
    </location>
</feature>
<keyword evidence="4 10" id="KW-1133">Transmembrane helix</keyword>
<keyword evidence="6 10" id="KW-0472">Membrane</keyword>
<evidence type="ECO:0000259" key="11">
    <source>
        <dbReference type="PROSITE" id="PS50262"/>
    </source>
</evidence>
<feature type="transmembrane region" description="Helical" evidence="10">
    <location>
        <begin position="114"/>
        <end position="135"/>
    </location>
</feature>
<reference evidence="12" key="2">
    <citation type="submission" date="2004-02" db="EMBL/GenBank/DDBJ databases">
        <authorList>
            <consortium name="Genoscope"/>
            <consortium name="Whitehead Institute Centre for Genome Research"/>
        </authorList>
    </citation>
    <scope>NUCLEOTIDE SEQUENCE</scope>
</reference>
<dbReference type="PANTHER" id="PTHR24229">
    <property type="entry name" value="NEUROPEPTIDES RECEPTOR"/>
    <property type="match status" value="1"/>
</dbReference>
<dbReference type="EMBL" id="CAAE01014646">
    <property type="protein sequence ID" value="CAG01503.1"/>
    <property type="molecule type" value="Genomic_DNA"/>
</dbReference>
<proteinExistence type="predicted"/>
<evidence type="ECO:0000313" key="12">
    <source>
        <dbReference type="EMBL" id="CAG01503.1"/>
    </source>
</evidence>
<feature type="region of interest" description="Disordered" evidence="9">
    <location>
        <begin position="25"/>
        <end position="49"/>
    </location>
</feature>
<protein>
    <submittedName>
        <fullName evidence="12">(spotted green pufferfish) hypothetical protein</fullName>
    </submittedName>
</protein>
<comment type="subcellular location">
    <subcellularLocation>
        <location evidence="1">Cell membrane</location>
        <topology evidence="1">Multi-pass membrane protein</topology>
    </subcellularLocation>
</comment>
<feature type="transmembrane region" description="Helical" evidence="10">
    <location>
        <begin position="73"/>
        <end position="94"/>
    </location>
</feature>
<evidence type="ECO:0000256" key="6">
    <source>
        <dbReference type="ARBA" id="ARBA00023136"/>
    </source>
</evidence>
<name>Q4SCX9_TETNG</name>
<keyword evidence="8" id="KW-0807">Transducer</keyword>
<dbReference type="Gene3D" id="1.20.1070.10">
    <property type="entry name" value="Rhodopsin 7-helix transmembrane proteins"/>
    <property type="match status" value="1"/>
</dbReference>
<keyword evidence="7" id="KW-0675">Receptor</keyword>
<comment type="caution">
    <text evidence="12">The sequence shown here is derived from an EMBL/GenBank/DDBJ whole genome shotgun (WGS) entry which is preliminary data.</text>
</comment>
<dbReference type="PROSITE" id="PS50262">
    <property type="entry name" value="G_PROTEIN_RECEP_F1_2"/>
    <property type="match status" value="1"/>
</dbReference>
<keyword evidence="3 10" id="KW-0812">Transmembrane</keyword>
<dbReference type="KEGG" id="tng:GSTEN00020293G001"/>
<dbReference type="GO" id="GO:0042923">
    <property type="term" value="F:neuropeptide binding"/>
    <property type="evidence" value="ECO:0007669"/>
    <property type="project" value="TreeGrafter"/>
</dbReference>
<evidence type="ECO:0000256" key="5">
    <source>
        <dbReference type="ARBA" id="ARBA00023040"/>
    </source>
</evidence>
<dbReference type="PRINTS" id="PR00237">
    <property type="entry name" value="GPCRRHODOPSN"/>
</dbReference>
<dbReference type="GO" id="GO:0071392">
    <property type="term" value="P:cellular response to estradiol stimulus"/>
    <property type="evidence" value="ECO:0007669"/>
    <property type="project" value="TreeGrafter"/>
</dbReference>
<feature type="domain" description="G-protein coupled receptors family 1 profile" evidence="11">
    <location>
        <begin position="53"/>
        <end position="321"/>
    </location>
</feature>
<dbReference type="InterPro" id="IPR017452">
    <property type="entry name" value="GPCR_Rhodpsn_7TM"/>
</dbReference>
<dbReference type="SUPFAM" id="SSF81321">
    <property type="entry name" value="Family A G protein-coupled receptor-like"/>
    <property type="match status" value="1"/>
</dbReference>
<dbReference type="Pfam" id="PF00001">
    <property type="entry name" value="7tm_1"/>
    <property type="match status" value="1"/>
</dbReference>
<dbReference type="GO" id="GO:0071385">
    <property type="term" value="P:cellular response to glucocorticoid stimulus"/>
    <property type="evidence" value="ECO:0007669"/>
    <property type="project" value="TreeGrafter"/>
</dbReference>
<sequence>MAIICPCKSFHTRLNRLSPKERNPAYATSLGGKNTPGNPADAEERGRSEQLSQEAITLRSEKRKTKFSRIKSFELFLLELAAANLEEIFIVNVYDIILLCTSYATVGTWSCRTLKFLTSLGETASILITVLISIFRYQKLRDASRRVPIYLDSIRSAWTVSGILLMFTVLLASPIFVLNIKEMSQNVTINGSGCPPDFFQCNKDNCPELNGIYKYLFILLFNLLPLIIVTVTSCLIIMVLLSQRKTVAPVVNASSQTAQRSKCQKFQRSTIAVLTAMGLFQVDWTLNLIFQLTSSPGAFTSGAEIKFFISSSYTAISPYVYGIGNNLFSLKKFRKT</sequence>
<evidence type="ECO:0000256" key="4">
    <source>
        <dbReference type="ARBA" id="ARBA00022989"/>
    </source>
</evidence>
<keyword evidence="2" id="KW-1003">Cell membrane</keyword>
<reference evidence="12" key="1">
    <citation type="journal article" date="2004" name="Nature">
        <title>Genome duplication in the teleost fish Tetraodon nigroviridis reveals the early vertebrate proto-karyotype.</title>
        <authorList>
            <person name="Jaillon O."/>
            <person name="Aury J.-M."/>
            <person name="Brunet F."/>
            <person name="Petit J.-L."/>
            <person name="Stange-Thomann N."/>
            <person name="Mauceli E."/>
            <person name="Bouneau L."/>
            <person name="Fischer C."/>
            <person name="Ozouf-Costaz C."/>
            <person name="Bernot A."/>
            <person name="Nicaud S."/>
            <person name="Jaffe D."/>
            <person name="Fisher S."/>
            <person name="Lutfalla G."/>
            <person name="Dossat C."/>
            <person name="Segurens B."/>
            <person name="Dasilva C."/>
            <person name="Salanoubat M."/>
            <person name="Levy M."/>
            <person name="Boudet N."/>
            <person name="Castellano S."/>
            <person name="Anthouard V."/>
            <person name="Jubin C."/>
            <person name="Castelli V."/>
            <person name="Katinka M."/>
            <person name="Vacherie B."/>
            <person name="Biemont C."/>
            <person name="Skalli Z."/>
            <person name="Cattolico L."/>
            <person name="Poulain J."/>
            <person name="De Berardinis V."/>
            <person name="Cruaud C."/>
            <person name="Duprat S."/>
            <person name="Brottier P."/>
            <person name="Coutanceau J.-P."/>
            <person name="Gouzy J."/>
            <person name="Parra G."/>
            <person name="Lardier G."/>
            <person name="Chapple C."/>
            <person name="McKernan K.J."/>
            <person name="McEwan P."/>
            <person name="Bosak S."/>
            <person name="Kellis M."/>
            <person name="Volff J.-N."/>
            <person name="Guigo R."/>
            <person name="Zody M.C."/>
            <person name="Mesirov J."/>
            <person name="Lindblad-Toh K."/>
            <person name="Birren B."/>
            <person name="Nusbaum C."/>
            <person name="Kahn D."/>
            <person name="Robinson-Rechavi M."/>
            <person name="Laudet V."/>
            <person name="Schachter V."/>
            <person name="Quetier F."/>
            <person name="Saurin W."/>
            <person name="Scarpelli C."/>
            <person name="Wincker P."/>
            <person name="Lander E.S."/>
            <person name="Weissenbach J."/>
            <person name="Roest Crollius H."/>
        </authorList>
    </citation>
    <scope>NUCLEOTIDE SEQUENCE [LARGE SCALE GENOMIC DNA]</scope>
</reference>
<gene>
    <name evidence="12" type="ORF">GSTENG00020293001</name>
</gene>
<evidence type="ECO:0000256" key="7">
    <source>
        <dbReference type="ARBA" id="ARBA00023170"/>
    </source>
</evidence>
<dbReference type="GO" id="GO:0005886">
    <property type="term" value="C:plasma membrane"/>
    <property type="evidence" value="ECO:0007669"/>
    <property type="project" value="UniProtKB-SubCell"/>
</dbReference>
<accession>Q4SCX9</accession>
<dbReference type="InterPro" id="IPR000276">
    <property type="entry name" value="GPCR_Rhodpsn"/>
</dbReference>
<evidence type="ECO:0000256" key="2">
    <source>
        <dbReference type="ARBA" id="ARBA00022475"/>
    </source>
</evidence>
<feature type="transmembrane region" description="Helical" evidence="10">
    <location>
        <begin position="215"/>
        <end position="241"/>
    </location>
</feature>
<evidence type="ECO:0000256" key="1">
    <source>
        <dbReference type="ARBA" id="ARBA00004651"/>
    </source>
</evidence>